<evidence type="ECO:0000313" key="5">
    <source>
        <dbReference type="EMBL" id="SJL15286.1"/>
    </source>
</evidence>
<keyword evidence="1 3" id="KW-0732">Signal</keyword>
<evidence type="ECO:0000256" key="3">
    <source>
        <dbReference type="SAM" id="SignalP"/>
    </source>
</evidence>
<organism evidence="5 6">
    <name type="scientific">Armillaria ostoyae</name>
    <name type="common">Armillaria root rot fungus</name>
    <dbReference type="NCBI Taxonomy" id="47428"/>
    <lineage>
        <taxon>Eukaryota</taxon>
        <taxon>Fungi</taxon>
        <taxon>Dikarya</taxon>
        <taxon>Basidiomycota</taxon>
        <taxon>Agaricomycotina</taxon>
        <taxon>Agaricomycetes</taxon>
        <taxon>Agaricomycetidae</taxon>
        <taxon>Agaricales</taxon>
        <taxon>Marasmiineae</taxon>
        <taxon>Physalacriaceae</taxon>
        <taxon>Armillaria</taxon>
    </lineage>
</organism>
<evidence type="ECO:0000313" key="6">
    <source>
        <dbReference type="Proteomes" id="UP000219338"/>
    </source>
</evidence>
<name>A0A284S2S2_ARMOS</name>
<feature type="signal peptide" evidence="3">
    <location>
        <begin position="1"/>
        <end position="19"/>
    </location>
</feature>
<protein>
    <recommendedName>
        <fullName evidence="4">Yeast cell wall synthesis Kre9/Knh1-like N-terminal domain-containing protein</fullName>
    </recommendedName>
</protein>
<evidence type="ECO:0000256" key="2">
    <source>
        <dbReference type="SAM" id="Phobius"/>
    </source>
</evidence>
<feature type="domain" description="Yeast cell wall synthesis Kre9/Knh1-like N-terminal" evidence="4">
    <location>
        <begin position="33"/>
        <end position="119"/>
    </location>
</feature>
<dbReference type="AlphaFoldDB" id="A0A284S2S2"/>
<dbReference type="OMA" id="FFHIRRF"/>
<dbReference type="Pfam" id="PF10342">
    <property type="entry name" value="Kre9_KNH"/>
    <property type="match status" value="1"/>
</dbReference>
<gene>
    <name evidence="5" type="ORF">ARMOST_18777</name>
</gene>
<feature type="transmembrane region" description="Helical" evidence="2">
    <location>
        <begin position="155"/>
        <end position="172"/>
    </location>
</feature>
<keyword evidence="2" id="KW-0472">Membrane</keyword>
<keyword evidence="2" id="KW-0812">Transmembrane</keyword>
<evidence type="ECO:0000259" key="4">
    <source>
        <dbReference type="Pfam" id="PF10342"/>
    </source>
</evidence>
<feature type="chain" id="PRO_5012831732" description="Yeast cell wall synthesis Kre9/Knh1-like N-terminal domain-containing protein" evidence="3">
    <location>
        <begin position="20"/>
        <end position="200"/>
    </location>
</feature>
<proteinExistence type="predicted"/>
<dbReference type="Proteomes" id="UP000219338">
    <property type="component" value="Unassembled WGS sequence"/>
</dbReference>
<sequence length="200" mass="21584">MFSLKAAALVLAASITVQGLQLLKPSPGGCHGSKAVLKAGGPANISWIVEPGDPESITFQLQNDLTLDSWQVATKVETARGSAQWTMDGDVTQSGMYYLQATDINDMRDVIATSPLFEVHGEAPSATWAMDDAVNTSAPSRSKGGCKFPVSKNHLIGAVSIVLFCGLAFFHIRRFRLRRRQAREQYIALPVTVDSGKQGY</sequence>
<accession>A0A284S2S2</accession>
<keyword evidence="6" id="KW-1185">Reference proteome</keyword>
<evidence type="ECO:0000256" key="1">
    <source>
        <dbReference type="ARBA" id="ARBA00022729"/>
    </source>
</evidence>
<dbReference type="OrthoDB" id="3057665at2759"/>
<dbReference type="InterPro" id="IPR018466">
    <property type="entry name" value="Kre9/Knh1-like_N"/>
</dbReference>
<dbReference type="EMBL" id="FUEG01000027">
    <property type="protein sequence ID" value="SJL15286.1"/>
    <property type="molecule type" value="Genomic_DNA"/>
</dbReference>
<keyword evidence="2" id="KW-1133">Transmembrane helix</keyword>
<reference evidence="6" key="1">
    <citation type="journal article" date="2017" name="Nat. Ecol. Evol.">
        <title>Genome expansion and lineage-specific genetic innovations in the forest pathogenic fungi Armillaria.</title>
        <authorList>
            <person name="Sipos G."/>
            <person name="Prasanna A.N."/>
            <person name="Walter M.C."/>
            <person name="O'Connor E."/>
            <person name="Balint B."/>
            <person name="Krizsan K."/>
            <person name="Kiss B."/>
            <person name="Hess J."/>
            <person name="Varga T."/>
            <person name="Slot J."/>
            <person name="Riley R."/>
            <person name="Boka B."/>
            <person name="Rigling D."/>
            <person name="Barry K."/>
            <person name="Lee J."/>
            <person name="Mihaltcheva S."/>
            <person name="LaButti K."/>
            <person name="Lipzen A."/>
            <person name="Waldron R."/>
            <person name="Moloney N.M."/>
            <person name="Sperisen C."/>
            <person name="Kredics L."/>
            <person name="Vagvoelgyi C."/>
            <person name="Patrignani A."/>
            <person name="Fitzpatrick D."/>
            <person name="Nagy I."/>
            <person name="Doyle S."/>
            <person name="Anderson J.B."/>
            <person name="Grigoriev I.V."/>
            <person name="Gueldener U."/>
            <person name="Muensterkoetter M."/>
            <person name="Nagy L.G."/>
        </authorList>
    </citation>
    <scope>NUCLEOTIDE SEQUENCE [LARGE SCALE GENOMIC DNA]</scope>
    <source>
        <strain evidence="6">C18/9</strain>
    </source>
</reference>